<accession>A0ACB8ULL3</accession>
<evidence type="ECO:0000313" key="1">
    <source>
        <dbReference type="EMBL" id="KAI0095055.1"/>
    </source>
</evidence>
<proteinExistence type="predicted"/>
<gene>
    <name evidence="1" type="ORF">BDY19DRAFT_916041</name>
</gene>
<comment type="caution">
    <text evidence="1">The sequence shown here is derived from an EMBL/GenBank/DDBJ whole genome shotgun (WGS) entry which is preliminary data.</text>
</comment>
<evidence type="ECO:0000313" key="2">
    <source>
        <dbReference type="Proteomes" id="UP001055072"/>
    </source>
</evidence>
<dbReference type="Proteomes" id="UP001055072">
    <property type="component" value="Unassembled WGS sequence"/>
</dbReference>
<sequence>MSGGSPPRHHPKPLSPPRKQSVDVEPTEKENQAPKSRRPLPAPGKDAHTPVHPSSFYASTSDVAAKSHPRATGSSYTTYAPPQSPPPYQKAKDTSPFREPELVDDEQIPPLVTTDDPWGPVDSTPWDTNWGTWDNNAAKQVDIDGRNDEEERNWCDEATREKCKRPGPGILPPLLSHCLHNPEHTLYSITASTPPPKHTPAPSTVSISSASAAGSSSPPPLNSVPPPSPDEVRTAIPHPNAYYCKEHNGWVLLYWCSSTVLPPVVPTYYFEYPLPDQARRKRTTSCIGDEANVVSQANRTHHFHKYAAAVDARTLNIPFKRSEWESEVRQKRRNRSVTLRLEGDEGETITQGEKELEGDLLDLYVCCQCSVYCLVSQHVIPGVIPLRRVEEFVKDKSENPAVGKTSAIAVVSGWETIITILENRLWRGENRVLPVGRPKFQAKIGWSPTVSKVFESLDFTVQSLSGDSEQALHPPPIDPTTPGGKRSRAKLLRAWIEISAWLTLFPKNKIKDMAGYSPQVLHVKVESATEMIQSAIGAHLNQIPRGLLPPALIGYEPLERAWEDLGVTPTSYSPEILTFAYLAQCRCDPASTVTYYTHLLDIVETMKNLGVNPPDQLQMLAVEERSRQRFTFADYNKAVSILGFGKDNTLGVELEDDVPTEFIIQAWKEAVKHSWHDPEGAQLRTGLNDAFKIVADMRQNPKLREAWEQGKVSLMTPDAAYSTLEIPHDTDEDMLVTIFNMRVEDQPAQADKMREALNVIAEVRDSSRLRQFLETGLDPGDATSETRLDMPRGLNQLGNTCYLNSLLQYFYTIKDLRAAVAPMGGKLADPSKFTDDELKKHRVGGRMVTRREVTRSKKFVNQLAELFWNLEYCDQAAVTPSMDLAKLALVTSQDEEEEDFSGGSSTDASNDTDATLVEDGPARPIQERASQSPLRESSSSSSVLGKRNRHSTRKSSDMDVDNEHVDVDKDGFVMVSKPSSPAETRRTSPPASSSPAKLKKSPPRQEDVDTKDKSKKSANDEKAPPLPPRKRAAADSIMMFGRQHDVSECMDNCMFQIETALLDLQNQEVGGAATDKTSIIKRLFYGKKRQRLTHFGLEDVVRQRTYSTHEKEDLFSHLHLNVADEGFDLYDGLGRYFDDVVELEGTKKRMDVTIVDLPPLLQIQLQRVQFDRDTQQAYKSQAYVKFGETLCMDRFLDSADPEKRVRSKDIQSRLNTSRDRIQRLTQGKHAPFAPALGATVEFLSNQSELAGGDSELISRVSEEQSLVVSQLEKERANASKLKKELEDLWKNDTAALYELSSVFIHRGSSPSFGHYFFYSRNLPANPDQWFKYNDSSVTVVSKEEVFADTTGSTANPYMLVFARKGSEVIETVRRVDIAALEADSTPA</sequence>
<name>A0ACB8ULL3_9APHY</name>
<dbReference type="EMBL" id="MU274900">
    <property type="protein sequence ID" value="KAI0095055.1"/>
    <property type="molecule type" value="Genomic_DNA"/>
</dbReference>
<keyword evidence="2" id="KW-1185">Reference proteome</keyword>
<organism evidence="1 2">
    <name type="scientific">Irpex rosettiformis</name>
    <dbReference type="NCBI Taxonomy" id="378272"/>
    <lineage>
        <taxon>Eukaryota</taxon>
        <taxon>Fungi</taxon>
        <taxon>Dikarya</taxon>
        <taxon>Basidiomycota</taxon>
        <taxon>Agaricomycotina</taxon>
        <taxon>Agaricomycetes</taxon>
        <taxon>Polyporales</taxon>
        <taxon>Irpicaceae</taxon>
        <taxon>Irpex</taxon>
    </lineage>
</organism>
<reference evidence="1" key="1">
    <citation type="journal article" date="2021" name="Environ. Microbiol.">
        <title>Gene family expansions and transcriptome signatures uncover fungal adaptations to wood decay.</title>
        <authorList>
            <person name="Hage H."/>
            <person name="Miyauchi S."/>
            <person name="Viragh M."/>
            <person name="Drula E."/>
            <person name="Min B."/>
            <person name="Chaduli D."/>
            <person name="Navarro D."/>
            <person name="Favel A."/>
            <person name="Norest M."/>
            <person name="Lesage-Meessen L."/>
            <person name="Balint B."/>
            <person name="Merenyi Z."/>
            <person name="de Eugenio L."/>
            <person name="Morin E."/>
            <person name="Martinez A.T."/>
            <person name="Baldrian P."/>
            <person name="Stursova M."/>
            <person name="Martinez M.J."/>
            <person name="Novotny C."/>
            <person name="Magnuson J.K."/>
            <person name="Spatafora J.W."/>
            <person name="Maurice S."/>
            <person name="Pangilinan J."/>
            <person name="Andreopoulos W."/>
            <person name="LaButti K."/>
            <person name="Hundley H."/>
            <person name="Na H."/>
            <person name="Kuo A."/>
            <person name="Barry K."/>
            <person name="Lipzen A."/>
            <person name="Henrissat B."/>
            <person name="Riley R."/>
            <person name="Ahrendt S."/>
            <person name="Nagy L.G."/>
            <person name="Grigoriev I.V."/>
            <person name="Martin F."/>
            <person name="Rosso M.N."/>
        </authorList>
    </citation>
    <scope>NUCLEOTIDE SEQUENCE</scope>
    <source>
        <strain evidence="1">CBS 384.51</strain>
    </source>
</reference>
<protein>
    <submittedName>
        <fullName evidence="1">Uncharacterized protein</fullName>
    </submittedName>
</protein>